<reference evidence="2" key="1">
    <citation type="submission" date="2011-01" db="EMBL/GenBank/DDBJ databases">
        <title>Complete sequence of chromosome of Thermovibrio ammonificans HB-1.</title>
        <authorList>
            <consortium name="US DOE Joint Genome Institute"/>
            <person name="Lucas S."/>
            <person name="Copeland A."/>
            <person name="Lapidus A."/>
            <person name="Cheng J.-F."/>
            <person name="Goodwin L."/>
            <person name="Pitluck S."/>
            <person name="Davenport K."/>
            <person name="Detter J.C."/>
            <person name="Han C."/>
            <person name="Tapia R."/>
            <person name="Land M."/>
            <person name="Hauser L."/>
            <person name="Kyrpides N."/>
            <person name="Ivanova N."/>
            <person name="Ovchinnikova G."/>
            <person name="Vetriani C."/>
            <person name="Woyke T."/>
        </authorList>
    </citation>
    <scope>NUCLEOTIDE SEQUENCE [LARGE SCALE GENOMIC DNA]</scope>
    <source>
        <strain evidence="2">HB-1</strain>
    </source>
</reference>
<evidence type="ECO:0000313" key="3">
    <source>
        <dbReference type="Proteomes" id="UP000006362"/>
    </source>
</evidence>
<dbReference type="RefSeq" id="WP_013537552.1">
    <property type="nucleotide sequence ID" value="NC_014926.1"/>
</dbReference>
<gene>
    <name evidence="2" type="ordered locus">Theam_0799</name>
</gene>
<proteinExistence type="predicted"/>
<accession>E8T6I2</accession>
<dbReference type="KEGG" id="tam:Theam_0799"/>
<feature type="domain" description="Dinitrogenase iron-molybdenum cofactor biosynthesis" evidence="1">
    <location>
        <begin position="14"/>
        <end position="99"/>
    </location>
</feature>
<evidence type="ECO:0000313" key="2">
    <source>
        <dbReference type="EMBL" id="ADU96766.1"/>
    </source>
</evidence>
<dbReference type="Pfam" id="PF02579">
    <property type="entry name" value="Nitro_FeMo-Co"/>
    <property type="match status" value="1"/>
</dbReference>
<dbReference type="HOGENOM" id="CLU_2290341_0_0_0"/>
<dbReference type="Gene3D" id="3.30.420.130">
    <property type="entry name" value="Dinitrogenase iron-molybdenum cofactor biosynthesis domain"/>
    <property type="match status" value="1"/>
</dbReference>
<dbReference type="Proteomes" id="UP000006362">
    <property type="component" value="Chromosome"/>
</dbReference>
<evidence type="ECO:0000259" key="1">
    <source>
        <dbReference type="Pfam" id="PF02579"/>
    </source>
</evidence>
<name>E8T6I2_THEA1</name>
<keyword evidence="3" id="KW-1185">Reference proteome</keyword>
<dbReference type="AlphaFoldDB" id="E8T6I2"/>
<dbReference type="SUPFAM" id="SSF53146">
    <property type="entry name" value="Nitrogenase accessory factor-like"/>
    <property type="match status" value="1"/>
</dbReference>
<sequence>MKTAIPVVEDRGLDSPVARSFIEAPLFFLASVEGSDLRLELYENPAKDEQELLELLLSYGVKRVVGRELPPKTEEGLKLYGVEVVKEEYPTLAKALEALFS</sequence>
<dbReference type="STRING" id="648996.Theam_0799"/>
<dbReference type="eggNOG" id="COG1433">
    <property type="taxonomic scope" value="Bacteria"/>
</dbReference>
<dbReference type="InterPro" id="IPR003731">
    <property type="entry name" value="Di-Nase_FeMo-co_biosynth"/>
</dbReference>
<dbReference type="InterPro" id="IPR036105">
    <property type="entry name" value="DiNase_FeMo-co_biosyn_sf"/>
</dbReference>
<dbReference type="EMBL" id="CP002444">
    <property type="protein sequence ID" value="ADU96766.1"/>
    <property type="molecule type" value="Genomic_DNA"/>
</dbReference>
<organism evidence="2 3">
    <name type="scientific">Thermovibrio ammonificans (strain DSM 15698 / JCM 12110 / HB-1)</name>
    <dbReference type="NCBI Taxonomy" id="648996"/>
    <lineage>
        <taxon>Bacteria</taxon>
        <taxon>Pseudomonadati</taxon>
        <taxon>Aquificota</taxon>
        <taxon>Aquificia</taxon>
        <taxon>Desulfurobacteriales</taxon>
        <taxon>Desulfurobacteriaceae</taxon>
        <taxon>Thermovibrio</taxon>
    </lineage>
</organism>
<protein>
    <submittedName>
        <fullName evidence="2">Dinitrogenase iron-molybdenum cofactor biosynthesis</fullName>
    </submittedName>
</protein>